<dbReference type="AlphaFoldDB" id="A0A9W6N908"/>
<dbReference type="RefSeq" id="WP_213365386.1">
    <property type="nucleotide sequence ID" value="NZ_BSFM01000005.1"/>
</dbReference>
<reference evidence="2" key="1">
    <citation type="journal article" date="2014" name="Int. J. Syst. Evol. Microbiol.">
        <title>Complete genome sequence of Corynebacterium casei LMG S-19264T (=DSM 44701T), isolated from a smear-ripened cheese.</title>
        <authorList>
            <consortium name="US DOE Joint Genome Institute (JGI-PGF)"/>
            <person name="Walter F."/>
            <person name="Albersmeier A."/>
            <person name="Kalinowski J."/>
            <person name="Ruckert C."/>
        </authorList>
    </citation>
    <scope>NUCLEOTIDE SEQUENCE</scope>
    <source>
        <strain evidence="2">VKM B-2789</strain>
    </source>
</reference>
<dbReference type="EMBL" id="BSFM01000005">
    <property type="protein sequence ID" value="GLK82944.1"/>
    <property type="molecule type" value="Genomic_DNA"/>
</dbReference>
<gene>
    <name evidence="2" type="ORF">GCM10017653_10130</name>
</gene>
<evidence type="ECO:0000313" key="3">
    <source>
        <dbReference type="Proteomes" id="UP001143330"/>
    </source>
</evidence>
<feature type="region of interest" description="Disordered" evidence="1">
    <location>
        <begin position="43"/>
        <end position="120"/>
    </location>
</feature>
<name>A0A9W6N908_9HYPH</name>
<keyword evidence="3" id="KW-1185">Reference proteome</keyword>
<sequence length="260" mass="25515">MTPQICDGHRASLRAARVAFIGLAAATGVALAVSSAGAQWIGTPGGSTESSPPAVSATPAPAATAAPAATPAPAPSLGGVDPDLGSAGLASPSLSSPSLAAPSAAPSMTMPGGMVQQPSADMADCQTNVGKLRTDIEARGGALQAATKKKLPPSELCPLFRNFASSQQKFLTYLRTNKTKCGVPDEVLTKLRENTTSISGVRDKVCKVAADMQSGGGSGPSGPPQQGAVAAGLGLSSGLPGVSANKPGGVFDTLGGSALR</sequence>
<comment type="caution">
    <text evidence="2">The sequence shown here is derived from an EMBL/GenBank/DDBJ whole genome shotgun (WGS) entry which is preliminary data.</text>
</comment>
<feature type="compositionally biased region" description="Low complexity" evidence="1">
    <location>
        <begin position="50"/>
        <end position="71"/>
    </location>
</feature>
<feature type="region of interest" description="Disordered" evidence="1">
    <location>
        <begin position="211"/>
        <end position="232"/>
    </location>
</feature>
<organism evidence="2 3">
    <name type="scientific">Ancylobacter defluvii</name>
    <dbReference type="NCBI Taxonomy" id="1282440"/>
    <lineage>
        <taxon>Bacteria</taxon>
        <taxon>Pseudomonadati</taxon>
        <taxon>Pseudomonadota</taxon>
        <taxon>Alphaproteobacteria</taxon>
        <taxon>Hyphomicrobiales</taxon>
        <taxon>Xanthobacteraceae</taxon>
        <taxon>Ancylobacter</taxon>
    </lineage>
</organism>
<feature type="compositionally biased region" description="Low complexity" evidence="1">
    <location>
        <begin position="84"/>
        <end position="107"/>
    </location>
</feature>
<evidence type="ECO:0000256" key="1">
    <source>
        <dbReference type="SAM" id="MobiDB-lite"/>
    </source>
</evidence>
<evidence type="ECO:0000313" key="2">
    <source>
        <dbReference type="EMBL" id="GLK82944.1"/>
    </source>
</evidence>
<accession>A0A9W6N908</accession>
<proteinExistence type="predicted"/>
<protein>
    <submittedName>
        <fullName evidence="2">Uncharacterized protein</fullName>
    </submittedName>
</protein>
<reference evidence="2" key="2">
    <citation type="submission" date="2023-01" db="EMBL/GenBank/DDBJ databases">
        <authorList>
            <person name="Sun Q."/>
            <person name="Evtushenko L."/>
        </authorList>
    </citation>
    <scope>NUCLEOTIDE SEQUENCE</scope>
    <source>
        <strain evidence="2">VKM B-2789</strain>
    </source>
</reference>
<dbReference type="Proteomes" id="UP001143330">
    <property type="component" value="Unassembled WGS sequence"/>
</dbReference>